<protein>
    <recommendedName>
        <fullName evidence="4">Lipoprotein</fullName>
    </recommendedName>
</protein>
<sequence>MHGKIDFSALRVTVATSAALLASGCGGGALVANQPTRMCVDGAGRRIADANCGSARGGGAGGAHAYYVGRGQRVPEMGEVARGGSTRPSAGVSYSSVSRGSVSRGGFGRSAGFHGGFGGA</sequence>
<organism evidence="2 3">
    <name type="scientific">Sphingomonas leidyi</name>
    <dbReference type="NCBI Taxonomy" id="68569"/>
    <lineage>
        <taxon>Bacteria</taxon>
        <taxon>Pseudomonadati</taxon>
        <taxon>Pseudomonadota</taxon>
        <taxon>Alphaproteobacteria</taxon>
        <taxon>Sphingomonadales</taxon>
        <taxon>Sphingomonadaceae</taxon>
        <taxon>Sphingomonas</taxon>
    </lineage>
</organism>
<accession>A0A7X5ZVY0</accession>
<evidence type="ECO:0008006" key="4">
    <source>
        <dbReference type="Google" id="ProtNLM"/>
    </source>
</evidence>
<comment type="caution">
    <text evidence="2">The sequence shown here is derived from an EMBL/GenBank/DDBJ whole genome shotgun (WGS) entry which is preliminary data.</text>
</comment>
<dbReference type="AlphaFoldDB" id="A0A7X5ZVY0"/>
<feature type="compositionally biased region" description="Low complexity" evidence="1">
    <location>
        <begin position="89"/>
        <end position="102"/>
    </location>
</feature>
<reference evidence="2 3" key="1">
    <citation type="submission" date="2020-03" db="EMBL/GenBank/DDBJ databases">
        <title>Genomic Encyclopedia of Type Strains, Phase IV (KMG-IV): sequencing the most valuable type-strain genomes for metagenomic binning, comparative biology and taxonomic classification.</title>
        <authorList>
            <person name="Goeker M."/>
        </authorList>
    </citation>
    <scope>NUCLEOTIDE SEQUENCE [LARGE SCALE GENOMIC DNA]</scope>
    <source>
        <strain evidence="2 3">DSM 4733</strain>
    </source>
</reference>
<name>A0A7X5ZVY0_9SPHN</name>
<evidence type="ECO:0000313" key="2">
    <source>
        <dbReference type="EMBL" id="NIJ65234.1"/>
    </source>
</evidence>
<evidence type="ECO:0000313" key="3">
    <source>
        <dbReference type="Proteomes" id="UP000564677"/>
    </source>
</evidence>
<dbReference type="EMBL" id="JAASQV010000002">
    <property type="protein sequence ID" value="NIJ65234.1"/>
    <property type="molecule type" value="Genomic_DNA"/>
</dbReference>
<keyword evidence="3" id="KW-1185">Reference proteome</keyword>
<dbReference type="PROSITE" id="PS51257">
    <property type="entry name" value="PROKAR_LIPOPROTEIN"/>
    <property type="match status" value="1"/>
</dbReference>
<feature type="region of interest" description="Disordered" evidence="1">
    <location>
        <begin position="79"/>
        <end position="104"/>
    </location>
</feature>
<proteinExistence type="predicted"/>
<evidence type="ECO:0000256" key="1">
    <source>
        <dbReference type="SAM" id="MobiDB-lite"/>
    </source>
</evidence>
<gene>
    <name evidence="2" type="ORF">FHR20_002196</name>
</gene>
<dbReference type="RefSeq" id="WP_167299659.1">
    <property type="nucleotide sequence ID" value="NZ_JAASQV010000002.1"/>
</dbReference>
<dbReference type="Proteomes" id="UP000564677">
    <property type="component" value="Unassembled WGS sequence"/>
</dbReference>